<gene>
    <name evidence="1" type="ORF">Amon02_000291500</name>
</gene>
<dbReference type="EMBL" id="BSXS01001763">
    <property type="protein sequence ID" value="GME77171.1"/>
    <property type="molecule type" value="Genomic_DNA"/>
</dbReference>
<dbReference type="Proteomes" id="UP001165064">
    <property type="component" value="Unassembled WGS sequence"/>
</dbReference>
<organism evidence="1 2">
    <name type="scientific">Ambrosiozyma monospora</name>
    <name type="common">Yeast</name>
    <name type="synonym">Endomycopsis monosporus</name>
    <dbReference type="NCBI Taxonomy" id="43982"/>
    <lineage>
        <taxon>Eukaryota</taxon>
        <taxon>Fungi</taxon>
        <taxon>Dikarya</taxon>
        <taxon>Ascomycota</taxon>
        <taxon>Saccharomycotina</taxon>
        <taxon>Pichiomycetes</taxon>
        <taxon>Pichiales</taxon>
        <taxon>Pichiaceae</taxon>
        <taxon>Ambrosiozyma</taxon>
    </lineage>
</organism>
<evidence type="ECO:0000313" key="1">
    <source>
        <dbReference type="EMBL" id="GME77171.1"/>
    </source>
</evidence>
<sequence length="82" mass="9553">MAISPDDTLFECMMNNESSRSTRQQQHESENSSYPGVFQQMVNGTSLQIDQFNYYRSQACQYYIQKYIGGDSRNLLTVPHHH</sequence>
<accession>A0ACB5SZ15</accession>
<reference evidence="1" key="1">
    <citation type="submission" date="2023-04" db="EMBL/GenBank/DDBJ databases">
        <title>Ambrosiozyma monospora NBRC 10751.</title>
        <authorList>
            <person name="Ichikawa N."/>
            <person name="Sato H."/>
            <person name="Tonouchi N."/>
        </authorList>
    </citation>
    <scope>NUCLEOTIDE SEQUENCE</scope>
    <source>
        <strain evidence="1">NBRC 10751</strain>
    </source>
</reference>
<comment type="caution">
    <text evidence="1">The sequence shown here is derived from an EMBL/GenBank/DDBJ whole genome shotgun (WGS) entry which is preliminary data.</text>
</comment>
<proteinExistence type="predicted"/>
<name>A0ACB5SZ15_AMBMO</name>
<keyword evidence="2" id="KW-1185">Reference proteome</keyword>
<evidence type="ECO:0000313" key="2">
    <source>
        <dbReference type="Proteomes" id="UP001165064"/>
    </source>
</evidence>
<protein>
    <submittedName>
        <fullName evidence="1">Unnamed protein product</fullName>
    </submittedName>
</protein>